<proteinExistence type="predicted"/>
<sequence length="86" mass="10652">MLSSKELNQWTGKMTIKKKNFGLYKTSFRFTKLDLYLMDNYLEQVLSNKDQEIFKHMFEYPKTFFFCYCKKLAVKSYKEDYYDRDF</sequence>
<evidence type="ECO:0000313" key="2">
    <source>
        <dbReference type="Proteomes" id="UP000276133"/>
    </source>
</evidence>
<name>A0A3M7Q452_BRAPC</name>
<dbReference type="EMBL" id="REGN01007549">
    <property type="protein sequence ID" value="RNA05972.1"/>
    <property type="molecule type" value="Genomic_DNA"/>
</dbReference>
<organism evidence="1 2">
    <name type="scientific">Brachionus plicatilis</name>
    <name type="common">Marine rotifer</name>
    <name type="synonym">Brachionus muelleri</name>
    <dbReference type="NCBI Taxonomy" id="10195"/>
    <lineage>
        <taxon>Eukaryota</taxon>
        <taxon>Metazoa</taxon>
        <taxon>Spiralia</taxon>
        <taxon>Gnathifera</taxon>
        <taxon>Rotifera</taxon>
        <taxon>Eurotatoria</taxon>
        <taxon>Monogononta</taxon>
        <taxon>Pseudotrocha</taxon>
        <taxon>Ploima</taxon>
        <taxon>Brachionidae</taxon>
        <taxon>Brachionus</taxon>
    </lineage>
</organism>
<dbReference type="Proteomes" id="UP000276133">
    <property type="component" value="Unassembled WGS sequence"/>
</dbReference>
<reference evidence="1 2" key="1">
    <citation type="journal article" date="2018" name="Sci. Rep.">
        <title>Genomic signatures of local adaptation to the degree of environmental predictability in rotifers.</title>
        <authorList>
            <person name="Franch-Gras L."/>
            <person name="Hahn C."/>
            <person name="Garcia-Roger E.M."/>
            <person name="Carmona M.J."/>
            <person name="Serra M."/>
            <person name="Gomez A."/>
        </authorList>
    </citation>
    <scope>NUCLEOTIDE SEQUENCE [LARGE SCALE GENOMIC DNA]</scope>
    <source>
        <strain evidence="1">HYR1</strain>
    </source>
</reference>
<comment type="caution">
    <text evidence="1">The sequence shown here is derived from an EMBL/GenBank/DDBJ whole genome shotgun (WGS) entry which is preliminary data.</text>
</comment>
<dbReference type="AlphaFoldDB" id="A0A3M7Q452"/>
<keyword evidence="2" id="KW-1185">Reference proteome</keyword>
<gene>
    <name evidence="1" type="ORF">BpHYR1_052414</name>
</gene>
<protein>
    <submittedName>
        <fullName evidence="1">Uncharacterized protein</fullName>
    </submittedName>
</protein>
<accession>A0A3M7Q452</accession>
<evidence type="ECO:0000313" key="1">
    <source>
        <dbReference type="EMBL" id="RNA05972.1"/>
    </source>
</evidence>